<proteinExistence type="predicted"/>
<accession>A0A4Q7J3H7</accession>
<feature type="domain" description="Phosphatidic acid phosphatase type 2/haloperoxidase" evidence="2">
    <location>
        <begin position="81"/>
        <end position="186"/>
    </location>
</feature>
<sequence length="217" mass="22625">MRRSLILAAASACALSFVALGVVVPHRLPLVDRWALDNAVAEAGSALEGTATVVSTVAVLCGFAVLVATAARAAWRRPLRLLWCGALLVACAVPLTLQNVFGRPGPPGQPDSFSYPSGHATVAGAVAATAVVVATAWLPTWFRPVLATQTLAVLLTMASRVLLTEHYVTDVIGAVLGVAAVALFTKIFLDTNILSSEYFGSWTRSQRRSATEPGGTS</sequence>
<dbReference type="InterPro" id="IPR036938">
    <property type="entry name" value="PAP2/HPO_sf"/>
</dbReference>
<evidence type="ECO:0000313" key="4">
    <source>
        <dbReference type="Proteomes" id="UP000292003"/>
    </source>
</evidence>
<dbReference type="InterPro" id="IPR000326">
    <property type="entry name" value="PAP2/HPO"/>
</dbReference>
<comment type="caution">
    <text evidence="3">The sequence shown here is derived from an EMBL/GenBank/DDBJ whole genome shotgun (WGS) entry which is preliminary data.</text>
</comment>
<feature type="transmembrane region" description="Helical" evidence="1">
    <location>
        <begin position="121"/>
        <end position="138"/>
    </location>
</feature>
<dbReference type="OrthoDB" id="3695952at2"/>
<reference evidence="3 4" key="1">
    <citation type="submission" date="2019-02" db="EMBL/GenBank/DDBJ databases">
        <title>Draft genome sequence of Amycolatopsis sp. 8-3EHSu isolated from roots of Suaeda maritima.</title>
        <authorList>
            <person name="Duangmal K."/>
            <person name="Chantavorakit T."/>
        </authorList>
    </citation>
    <scope>NUCLEOTIDE SEQUENCE [LARGE SCALE GENOMIC DNA]</scope>
    <source>
        <strain evidence="3 4">8-3EHSu</strain>
    </source>
</reference>
<keyword evidence="4" id="KW-1185">Reference proteome</keyword>
<keyword evidence="1" id="KW-0472">Membrane</keyword>
<feature type="transmembrane region" description="Helical" evidence="1">
    <location>
        <begin position="81"/>
        <end position="101"/>
    </location>
</feature>
<dbReference type="Gene3D" id="1.20.144.10">
    <property type="entry name" value="Phosphatidic acid phosphatase type 2/haloperoxidase"/>
    <property type="match status" value="1"/>
</dbReference>
<dbReference type="PANTHER" id="PTHR14969">
    <property type="entry name" value="SPHINGOSINE-1-PHOSPHATE PHOSPHOHYDROLASE"/>
    <property type="match status" value="1"/>
</dbReference>
<name>A0A4Q7J3H7_9PSEU</name>
<dbReference type="Proteomes" id="UP000292003">
    <property type="component" value="Unassembled WGS sequence"/>
</dbReference>
<dbReference type="SMART" id="SM00014">
    <property type="entry name" value="acidPPc"/>
    <property type="match status" value="1"/>
</dbReference>
<dbReference type="PANTHER" id="PTHR14969:SF13">
    <property type="entry name" value="AT30094P"/>
    <property type="match status" value="1"/>
</dbReference>
<dbReference type="SUPFAM" id="SSF48317">
    <property type="entry name" value="Acid phosphatase/Vanadium-dependent haloperoxidase"/>
    <property type="match status" value="1"/>
</dbReference>
<keyword evidence="1" id="KW-0812">Transmembrane</keyword>
<dbReference type="RefSeq" id="WP_130478000.1">
    <property type="nucleotide sequence ID" value="NZ_SFCC01000013.1"/>
</dbReference>
<feature type="transmembrane region" description="Helical" evidence="1">
    <location>
        <begin position="169"/>
        <end position="189"/>
    </location>
</feature>
<dbReference type="Pfam" id="PF01569">
    <property type="entry name" value="PAP2"/>
    <property type="match status" value="1"/>
</dbReference>
<keyword evidence="1" id="KW-1133">Transmembrane helix</keyword>
<gene>
    <name evidence="3" type="ORF">EWH70_25250</name>
</gene>
<feature type="transmembrane region" description="Helical" evidence="1">
    <location>
        <begin position="145"/>
        <end position="163"/>
    </location>
</feature>
<feature type="transmembrane region" description="Helical" evidence="1">
    <location>
        <begin position="49"/>
        <end position="69"/>
    </location>
</feature>
<dbReference type="GO" id="GO:0042392">
    <property type="term" value="F:sphingosine-1-phosphate phosphatase activity"/>
    <property type="evidence" value="ECO:0007669"/>
    <property type="project" value="TreeGrafter"/>
</dbReference>
<dbReference type="EMBL" id="SFCC01000013">
    <property type="protein sequence ID" value="RZQ61186.1"/>
    <property type="molecule type" value="Genomic_DNA"/>
</dbReference>
<evidence type="ECO:0000259" key="2">
    <source>
        <dbReference type="SMART" id="SM00014"/>
    </source>
</evidence>
<evidence type="ECO:0000256" key="1">
    <source>
        <dbReference type="SAM" id="Phobius"/>
    </source>
</evidence>
<protein>
    <submittedName>
        <fullName evidence="3">Phosphatase PAP2 family protein</fullName>
    </submittedName>
</protein>
<dbReference type="AlphaFoldDB" id="A0A4Q7J3H7"/>
<organism evidence="3 4">
    <name type="scientific">Amycolatopsis suaedae</name>
    <dbReference type="NCBI Taxonomy" id="2510978"/>
    <lineage>
        <taxon>Bacteria</taxon>
        <taxon>Bacillati</taxon>
        <taxon>Actinomycetota</taxon>
        <taxon>Actinomycetes</taxon>
        <taxon>Pseudonocardiales</taxon>
        <taxon>Pseudonocardiaceae</taxon>
        <taxon>Amycolatopsis</taxon>
    </lineage>
</organism>
<evidence type="ECO:0000313" key="3">
    <source>
        <dbReference type="EMBL" id="RZQ61186.1"/>
    </source>
</evidence>